<accession>A0A1A9GS16</accession>
<dbReference type="EMBL" id="CP015079">
    <property type="protein sequence ID" value="ANH40500.1"/>
    <property type="molecule type" value="Genomic_DNA"/>
</dbReference>
<gene>
    <name evidence="2" type="ORF">I601_4105</name>
</gene>
<evidence type="ECO:0008006" key="4">
    <source>
        <dbReference type="Google" id="ProtNLM"/>
    </source>
</evidence>
<keyword evidence="1" id="KW-1133">Transmembrane helix</keyword>
<name>A0A1A9GS16_9ACTN</name>
<feature type="transmembrane region" description="Helical" evidence="1">
    <location>
        <begin position="293"/>
        <end position="314"/>
    </location>
</feature>
<evidence type="ECO:0000256" key="1">
    <source>
        <dbReference type="SAM" id="Phobius"/>
    </source>
</evidence>
<feature type="transmembrane region" description="Helical" evidence="1">
    <location>
        <begin position="191"/>
        <end position="212"/>
    </location>
</feature>
<reference evidence="2 3" key="1">
    <citation type="submission" date="2016-03" db="EMBL/GenBank/DDBJ databases">
        <title>Complete genome sequence of a soil Actinobacterium, Nocardioides dokdonensis FR1436.</title>
        <authorList>
            <person name="Kwon S.-K."/>
            <person name="Kim K."/>
            <person name="Kim J.F."/>
        </authorList>
    </citation>
    <scope>NUCLEOTIDE SEQUENCE [LARGE SCALE GENOMIC DNA]</scope>
    <source>
        <strain evidence="2 3">FR1436</strain>
    </source>
</reference>
<evidence type="ECO:0000313" key="3">
    <source>
        <dbReference type="Proteomes" id="UP000077868"/>
    </source>
</evidence>
<keyword evidence="3" id="KW-1185">Reference proteome</keyword>
<dbReference type="AlphaFoldDB" id="A0A1A9GS16"/>
<feature type="transmembrane region" description="Helical" evidence="1">
    <location>
        <begin position="20"/>
        <end position="41"/>
    </location>
</feature>
<dbReference type="Proteomes" id="UP000077868">
    <property type="component" value="Chromosome"/>
</dbReference>
<organism evidence="2 3">
    <name type="scientific">Nocardioides dokdonensis FR1436</name>
    <dbReference type="NCBI Taxonomy" id="1300347"/>
    <lineage>
        <taxon>Bacteria</taxon>
        <taxon>Bacillati</taxon>
        <taxon>Actinomycetota</taxon>
        <taxon>Actinomycetes</taxon>
        <taxon>Propionibacteriales</taxon>
        <taxon>Nocardioidaceae</taxon>
        <taxon>Nocardioides</taxon>
    </lineage>
</organism>
<dbReference type="STRING" id="1300347.I601_4105"/>
<feature type="transmembrane region" description="Helical" evidence="1">
    <location>
        <begin position="335"/>
        <end position="353"/>
    </location>
</feature>
<sequence>MTNISAHGLGGADDLPIPANLAIVGGTAALTISFAVLLLAWRKARFDTASHELLVPPPIARVLDGPALKIALRTLGLLFLVFMLWPAVLGPNDLTNPVFGVAYAWLWVGLVPVSLLFGSAYRAVNPVRTLLELLDKAVGRAHSDRHSDGEGEALRPYPPWLGYWPASLGLFAFVWLELVSPDGTDLDFVRLWFALYAAAMLVGWAVFGTTWISRADPFEVYSTLVGHLSPWSRNPAGRLVLVSPLRNLARITPEAGLVAVVAVLLGSTAYDSWSNSGTWIRFVQSNTIDGTRLGTGLMLLIILVVGITFTAACMATGVDPQGTPRRELPRRLAHAIVPIIVGYMIAHYLSFLVEYGQQTLILISDPGGTGANLFGTADLEINYWLSQNPSALASIKVLAIVTGHVLGVIAAHDRSLTLLARRHLITGQLALLFAMVGYTFMGLYLLFGA</sequence>
<keyword evidence="1" id="KW-0472">Membrane</keyword>
<dbReference type="RefSeq" id="WP_068113887.1">
    <property type="nucleotide sequence ID" value="NZ_CP015079.1"/>
</dbReference>
<keyword evidence="1" id="KW-0812">Transmembrane</keyword>
<dbReference type="KEGG" id="ndk:I601_4105"/>
<feature type="transmembrane region" description="Helical" evidence="1">
    <location>
        <begin position="100"/>
        <end position="121"/>
    </location>
</feature>
<protein>
    <recommendedName>
        <fullName evidence="4">Fenitrothion hydrolase</fullName>
    </recommendedName>
</protein>
<feature type="transmembrane region" description="Helical" evidence="1">
    <location>
        <begin position="424"/>
        <end position="447"/>
    </location>
</feature>
<proteinExistence type="predicted"/>
<feature type="transmembrane region" description="Helical" evidence="1">
    <location>
        <begin position="160"/>
        <end position="179"/>
    </location>
</feature>
<feature type="transmembrane region" description="Helical" evidence="1">
    <location>
        <begin position="70"/>
        <end position="88"/>
    </location>
</feature>
<evidence type="ECO:0000313" key="2">
    <source>
        <dbReference type="EMBL" id="ANH40500.1"/>
    </source>
</evidence>
<dbReference type="PATRIC" id="fig|1300347.3.peg.4113"/>
<feature type="transmembrane region" description="Helical" evidence="1">
    <location>
        <begin position="391"/>
        <end position="412"/>
    </location>
</feature>